<dbReference type="Gene3D" id="3.40.1760.10">
    <property type="entry name" value="YfbM-like super family"/>
    <property type="match status" value="1"/>
</dbReference>
<dbReference type="EMBL" id="JAAGMA010000936">
    <property type="protein sequence ID" value="NEB13969.1"/>
    <property type="molecule type" value="Genomic_DNA"/>
</dbReference>
<proteinExistence type="predicted"/>
<name>A0A7K3PXT4_9ACTN</name>
<dbReference type="InterPro" id="IPR015068">
    <property type="entry name" value="DUF1877"/>
</dbReference>
<reference evidence="1 2" key="1">
    <citation type="submission" date="2020-01" db="EMBL/GenBank/DDBJ databases">
        <title>Insect and environment-associated Actinomycetes.</title>
        <authorList>
            <person name="Currrie C."/>
            <person name="Chevrette M."/>
            <person name="Carlson C."/>
            <person name="Stubbendieck R."/>
            <person name="Wendt-Pienkowski E."/>
        </authorList>
    </citation>
    <scope>NUCLEOTIDE SEQUENCE [LARGE SCALE GENOMIC DNA]</scope>
    <source>
        <strain evidence="1 2">SID14163</strain>
    </source>
</reference>
<dbReference type="Pfam" id="PF08974">
    <property type="entry name" value="DUF1877"/>
    <property type="match status" value="1"/>
</dbReference>
<dbReference type="RefSeq" id="WP_164249920.1">
    <property type="nucleotide sequence ID" value="NZ_JAAGMA010000936.1"/>
</dbReference>
<dbReference type="AlphaFoldDB" id="A0A7K3PXT4"/>
<dbReference type="SUPFAM" id="SSF111069">
    <property type="entry name" value="Hypothetical protein yfbM"/>
    <property type="match status" value="1"/>
</dbReference>
<organism evidence="1 2">
    <name type="scientific">Streptomyces coelicoflavus</name>
    <dbReference type="NCBI Taxonomy" id="285562"/>
    <lineage>
        <taxon>Bacteria</taxon>
        <taxon>Bacillati</taxon>
        <taxon>Actinomycetota</taxon>
        <taxon>Actinomycetes</taxon>
        <taxon>Kitasatosporales</taxon>
        <taxon>Streptomycetaceae</taxon>
        <taxon>Streptomyces</taxon>
    </lineage>
</organism>
<protein>
    <submittedName>
        <fullName evidence="1">DUF1877 family protein</fullName>
    </submittedName>
</protein>
<dbReference type="Proteomes" id="UP000470446">
    <property type="component" value="Unassembled WGS sequence"/>
</dbReference>
<comment type="caution">
    <text evidence="1">The sequence shown here is derived from an EMBL/GenBank/DDBJ whole genome shotgun (WGS) entry which is preliminary data.</text>
</comment>
<sequence>MSAEFTMRRISPVVYDRMMRGEPPFPYRYVAESGQVAKRWEITAVILAHGNQADPGPAVAIVGGRRIPGEPDDHGGTRAFSAAEVVTVAQALEAFSEDEFQRRFERLDFTGVLGAESDGRPGHGIDIYLDCLHHLRAFYGAAGRAGNAMMLWLA</sequence>
<gene>
    <name evidence="1" type="ORF">G3I32_34945</name>
</gene>
<accession>A0A7K3PXT4</accession>
<evidence type="ECO:0000313" key="1">
    <source>
        <dbReference type="EMBL" id="NEB13969.1"/>
    </source>
</evidence>
<dbReference type="InterPro" id="IPR035944">
    <property type="entry name" value="YfbM-like_sf"/>
</dbReference>
<evidence type="ECO:0000313" key="2">
    <source>
        <dbReference type="Proteomes" id="UP000470446"/>
    </source>
</evidence>